<reference evidence="1" key="2">
    <citation type="submission" date="2020-06" db="EMBL/GenBank/DDBJ databases">
        <title>Helianthus annuus Genome sequencing and assembly Release 2.</title>
        <authorList>
            <person name="Gouzy J."/>
            <person name="Langlade N."/>
            <person name="Munos S."/>
        </authorList>
    </citation>
    <scope>NUCLEOTIDE SEQUENCE</scope>
    <source>
        <tissue evidence="1">Leaves</tissue>
    </source>
</reference>
<evidence type="ECO:0000313" key="1">
    <source>
        <dbReference type="EMBL" id="KAF5778285.1"/>
    </source>
</evidence>
<dbReference type="Proteomes" id="UP000215914">
    <property type="component" value="Unassembled WGS sequence"/>
</dbReference>
<gene>
    <name evidence="1" type="ORF">HanXRQr2_Chr12g0545711</name>
</gene>
<accession>A0A9K3HHE8</accession>
<dbReference type="EMBL" id="MNCJ02000327">
    <property type="protein sequence ID" value="KAF5778285.1"/>
    <property type="molecule type" value="Genomic_DNA"/>
</dbReference>
<comment type="caution">
    <text evidence="1">The sequence shown here is derived from an EMBL/GenBank/DDBJ whole genome shotgun (WGS) entry which is preliminary data.</text>
</comment>
<dbReference type="AlphaFoldDB" id="A0A9K3HHE8"/>
<organism evidence="1 2">
    <name type="scientific">Helianthus annuus</name>
    <name type="common">Common sunflower</name>
    <dbReference type="NCBI Taxonomy" id="4232"/>
    <lineage>
        <taxon>Eukaryota</taxon>
        <taxon>Viridiplantae</taxon>
        <taxon>Streptophyta</taxon>
        <taxon>Embryophyta</taxon>
        <taxon>Tracheophyta</taxon>
        <taxon>Spermatophyta</taxon>
        <taxon>Magnoliopsida</taxon>
        <taxon>eudicotyledons</taxon>
        <taxon>Gunneridae</taxon>
        <taxon>Pentapetalae</taxon>
        <taxon>asterids</taxon>
        <taxon>campanulids</taxon>
        <taxon>Asterales</taxon>
        <taxon>Asteraceae</taxon>
        <taxon>Asteroideae</taxon>
        <taxon>Heliantheae alliance</taxon>
        <taxon>Heliantheae</taxon>
        <taxon>Helianthus</taxon>
    </lineage>
</organism>
<proteinExistence type="predicted"/>
<reference evidence="1" key="1">
    <citation type="journal article" date="2017" name="Nature">
        <title>The sunflower genome provides insights into oil metabolism, flowering and Asterid evolution.</title>
        <authorList>
            <person name="Badouin H."/>
            <person name="Gouzy J."/>
            <person name="Grassa C.J."/>
            <person name="Murat F."/>
            <person name="Staton S.E."/>
            <person name="Cottret L."/>
            <person name="Lelandais-Briere C."/>
            <person name="Owens G.L."/>
            <person name="Carrere S."/>
            <person name="Mayjonade B."/>
            <person name="Legrand L."/>
            <person name="Gill N."/>
            <person name="Kane N.C."/>
            <person name="Bowers J.E."/>
            <person name="Hubner S."/>
            <person name="Bellec A."/>
            <person name="Berard A."/>
            <person name="Berges H."/>
            <person name="Blanchet N."/>
            <person name="Boniface M.C."/>
            <person name="Brunel D."/>
            <person name="Catrice O."/>
            <person name="Chaidir N."/>
            <person name="Claudel C."/>
            <person name="Donnadieu C."/>
            <person name="Faraut T."/>
            <person name="Fievet G."/>
            <person name="Helmstetter N."/>
            <person name="King M."/>
            <person name="Knapp S.J."/>
            <person name="Lai Z."/>
            <person name="Le Paslier M.C."/>
            <person name="Lippi Y."/>
            <person name="Lorenzon L."/>
            <person name="Mandel J.R."/>
            <person name="Marage G."/>
            <person name="Marchand G."/>
            <person name="Marquand E."/>
            <person name="Bret-Mestries E."/>
            <person name="Morien E."/>
            <person name="Nambeesan S."/>
            <person name="Nguyen T."/>
            <person name="Pegot-Espagnet P."/>
            <person name="Pouilly N."/>
            <person name="Raftis F."/>
            <person name="Sallet E."/>
            <person name="Schiex T."/>
            <person name="Thomas J."/>
            <person name="Vandecasteele C."/>
            <person name="Vares D."/>
            <person name="Vear F."/>
            <person name="Vautrin S."/>
            <person name="Crespi M."/>
            <person name="Mangin B."/>
            <person name="Burke J.M."/>
            <person name="Salse J."/>
            <person name="Munos S."/>
            <person name="Vincourt P."/>
            <person name="Rieseberg L.H."/>
            <person name="Langlade N.B."/>
        </authorList>
    </citation>
    <scope>NUCLEOTIDE SEQUENCE</scope>
    <source>
        <tissue evidence="1">Leaves</tissue>
    </source>
</reference>
<dbReference type="Gramene" id="mRNA:HanXRQr2_Chr12g0545711">
    <property type="protein sequence ID" value="CDS:HanXRQr2_Chr12g0545711.1"/>
    <property type="gene ID" value="HanXRQr2_Chr12g0545711"/>
</dbReference>
<name>A0A9K3HHE8_HELAN</name>
<protein>
    <submittedName>
        <fullName evidence="1">Uncharacterized protein</fullName>
    </submittedName>
</protein>
<sequence length="80" mass="9002">MFIQNSKNLCSHSKFKIVAPHPITFKIQICGSTYIRKIIQINHSGSTIKIQTRSPSLKLSRVGVCIQIQTPLNLIPLTEQ</sequence>
<evidence type="ECO:0000313" key="2">
    <source>
        <dbReference type="Proteomes" id="UP000215914"/>
    </source>
</evidence>
<keyword evidence="2" id="KW-1185">Reference proteome</keyword>